<comment type="caution">
    <text evidence="1">The sequence shown here is derived from an EMBL/GenBank/DDBJ whole genome shotgun (WGS) entry which is preliminary data.</text>
</comment>
<proteinExistence type="predicted"/>
<reference evidence="1 2" key="1">
    <citation type="submission" date="2020-01" db="EMBL/GenBank/DDBJ databases">
        <title>Genomes of bacteria type strains.</title>
        <authorList>
            <person name="Chen J."/>
            <person name="Zhu S."/>
            <person name="Chen J."/>
        </authorList>
    </citation>
    <scope>NUCLEOTIDE SEQUENCE [LARGE SCALE GENOMIC DNA]</scope>
    <source>
        <strain evidence="1 2">KCTC 52919</strain>
    </source>
</reference>
<sequence>MWNKLRTLFATGRATPAPAAELSRRRFLVGLGVVGGLAVVAPSLLRAAPAAAAEPLPAPGPLADAEDSYEVAQRWDDRRYRRDYRRRDRRRRESRRRYNRRDFVRSCQRDPRFRRNNRDLCRRVIGGRGRRGSCVNIGPVTICD</sequence>
<dbReference type="EMBL" id="JAAAMJ010000022">
    <property type="protein sequence ID" value="NDV88887.1"/>
    <property type="molecule type" value="Genomic_DNA"/>
</dbReference>
<protein>
    <submittedName>
        <fullName evidence="1">Uncharacterized protein</fullName>
    </submittedName>
</protein>
<evidence type="ECO:0000313" key="2">
    <source>
        <dbReference type="Proteomes" id="UP000476332"/>
    </source>
</evidence>
<dbReference type="Proteomes" id="UP000476332">
    <property type="component" value="Unassembled WGS sequence"/>
</dbReference>
<dbReference type="RefSeq" id="WP_163045740.1">
    <property type="nucleotide sequence ID" value="NZ_JAAAMJ010000022.1"/>
</dbReference>
<accession>A0A6L9MM20</accession>
<evidence type="ECO:0000313" key="1">
    <source>
        <dbReference type="EMBL" id="NDV88887.1"/>
    </source>
</evidence>
<keyword evidence="2" id="KW-1185">Reference proteome</keyword>
<organism evidence="1 2">
    <name type="scientific">Aurantimonas aggregata</name>
    <dbReference type="NCBI Taxonomy" id="2047720"/>
    <lineage>
        <taxon>Bacteria</taxon>
        <taxon>Pseudomonadati</taxon>
        <taxon>Pseudomonadota</taxon>
        <taxon>Alphaproteobacteria</taxon>
        <taxon>Hyphomicrobiales</taxon>
        <taxon>Aurantimonadaceae</taxon>
        <taxon>Aurantimonas</taxon>
    </lineage>
</organism>
<name>A0A6L9MM20_9HYPH</name>
<dbReference type="AlphaFoldDB" id="A0A6L9MM20"/>
<dbReference type="PROSITE" id="PS51318">
    <property type="entry name" value="TAT"/>
    <property type="match status" value="1"/>
</dbReference>
<gene>
    <name evidence="1" type="ORF">GTW51_19560</name>
</gene>
<dbReference type="InterPro" id="IPR006311">
    <property type="entry name" value="TAT_signal"/>
</dbReference>